<evidence type="ECO:0000313" key="1">
    <source>
        <dbReference type="EMBL" id="WMV43559.1"/>
    </source>
</evidence>
<dbReference type="EMBL" id="CP133619">
    <property type="protein sequence ID" value="WMV43559.1"/>
    <property type="molecule type" value="Genomic_DNA"/>
</dbReference>
<protein>
    <submittedName>
        <fullName evidence="1">Uncharacterized protein</fullName>
    </submittedName>
</protein>
<dbReference type="Proteomes" id="UP001234989">
    <property type="component" value="Chromosome 8"/>
</dbReference>
<proteinExistence type="predicted"/>
<dbReference type="InterPro" id="IPR052562">
    <property type="entry name" value="Ketohexokinase-related"/>
</dbReference>
<gene>
    <name evidence="1" type="ORF">MTR67_036944</name>
</gene>
<sequence length="83" mass="8911">MLVAARDLKCPNNSCFNYASMMSVLVHLVGEYQATRSCSLCANFPPEKMLMFASQVAAIGCSALGARAGLPHLTDPRFSPFLA</sequence>
<name>A0AAF0UDP6_SOLVR</name>
<keyword evidence="2" id="KW-1185">Reference proteome</keyword>
<accession>A0AAF0UDP6</accession>
<evidence type="ECO:0000313" key="2">
    <source>
        <dbReference type="Proteomes" id="UP001234989"/>
    </source>
</evidence>
<organism evidence="1 2">
    <name type="scientific">Solanum verrucosum</name>
    <dbReference type="NCBI Taxonomy" id="315347"/>
    <lineage>
        <taxon>Eukaryota</taxon>
        <taxon>Viridiplantae</taxon>
        <taxon>Streptophyta</taxon>
        <taxon>Embryophyta</taxon>
        <taxon>Tracheophyta</taxon>
        <taxon>Spermatophyta</taxon>
        <taxon>Magnoliopsida</taxon>
        <taxon>eudicotyledons</taxon>
        <taxon>Gunneridae</taxon>
        <taxon>Pentapetalae</taxon>
        <taxon>asterids</taxon>
        <taxon>lamiids</taxon>
        <taxon>Solanales</taxon>
        <taxon>Solanaceae</taxon>
        <taxon>Solanoideae</taxon>
        <taxon>Solaneae</taxon>
        <taxon>Solanum</taxon>
    </lineage>
</organism>
<dbReference type="AlphaFoldDB" id="A0AAF0UDP6"/>
<reference evidence="1" key="1">
    <citation type="submission" date="2023-08" db="EMBL/GenBank/DDBJ databases">
        <title>A de novo genome assembly of Solanum verrucosum Schlechtendal, a Mexican diploid species geographically isolated from the other diploid A-genome species in potato relatives.</title>
        <authorList>
            <person name="Hosaka K."/>
        </authorList>
    </citation>
    <scope>NUCLEOTIDE SEQUENCE</scope>
    <source>
        <tissue evidence="1">Young leaves</tissue>
    </source>
</reference>
<dbReference type="PANTHER" id="PTHR42774:SF10">
    <property type="entry name" value="KETOHEXOKINASE-LIKE ISOFORM X1"/>
    <property type="match status" value="1"/>
</dbReference>
<dbReference type="PANTHER" id="PTHR42774">
    <property type="entry name" value="PHOSPHOTRANSFERASE SYSTEM TRANSPORT PROTEIN"/>
    <property type="match status" value="1"/>
</dbReference>